<dbReference type="InterPro" id="IPR050639">
    <property type="entry name" value="SSR_resolvase"/>
</dbReference>
<dbReference type="PANTHER" id="PTHR30461:SF23">
    <property type="entry name" value="DNA RECOMBINASE-RELATED"/>
    <property type="match status" value="1"/>
</dbReference>
<gene>
    <name evidence="4" type="ORF">QOZ93_000052</name>
</gene>
<dbReference type="InterPro" id="IPR038109">
    <property type="entry name" value="DNA_bind_recomb_sf"/>
</dbReference>
<dbReference type="Pfam" id="PF00239">
    <property type="entry name" value="Resolvase"/>
    <property type="match status" value="1"/>
</dbReference>
<name>A0ABU0JMP7_HATLI</name>
<dbReference type="Pfam" id="PF13408">
    <property type="entry name" value="Zn_ribbon_recom"/>
    <property type="match status" value="1"/>
</dbReference>
<dbReference type="PANTHER" id="PTHR30461">
    <property type="entry name" value="DNA-INVERTASE FROM LAMBDOID PROPHAGE"/>
    <property type="match status" value="1"/>
</dbReference>
<comment type="caution">
    <text evidence="4">The sequence shown here is derived from an EMBL/GenBank/DDBJ whole genome shotgun (WGS) entry which is preliminary data.</text>
</comment>
<dbReference type="EMBL" id="JAUSWN010000001">
    <property type="protein sequence ID" value="MDQ0478351.1"/>
    <property type="molecule type" value="Genomic_DNA"/>
</dbReference>
<evidence type="ECO:0000313" key="4">
    <source>
        <dbReference type="EMBL" id="MDQ0478351.1"/>
    </source>
</evidence>
<dbReference type="InterPro" id="IPR006119">
    <property type="entry name" value="Resolv_N"/>
</dbReference>
<proteinExistence type="predicted"/>
<feature type="coiled-coil region" evidence="1">
    <location>
        <begin position="394"/>
        <end position="459"/>
    </location>
</feature>
<evidence type="ECO:0000313" key="5">
    <source>
        <dbReference type="Proteomes" id="UP001224418"/>
    </source>
</evidence>
<dbReference type="SMART" id="SM00857">
    <property type="entry name" value="Resolvase"/>
    <property type="match status" value="1"/>
</dbReference>
<dbReference type="Pfam" id="PF07508">
    <property type="entry name" value="Recombinase"/>
    <property type="match status" value="1"/>
</dbReference>
<protein>
    <submittedName>
        <fullName evidence="4">Uncharacterized protein</fullName>
    </submittedName>
</protein>
<organism evidence="4 5">
    <name type="scientific">Hathewaya limosa</name>
    <name type="common">Clostridium limosum</name>
    <dbReference type="NCBI Taxonomy" id="1536"/>
    <lineage>
        <taxon>Bacteria</taxon>
        <taxon>Bacillati</taxon>
        <taxon>Bacillota</taxon>
        <taxon>Clostridia</taxon>
        <taxon>Eubacteriales</taxon>
        <taxon>Clostridiaceae</taxon>
        <taxon>Hathewaya</taxon>
    </lineage>
</organism>
<reference evidence="4 5" key="1">
    <citation type="submission" date="2023-07" db="EMBL/GenBank/DDBJ databases">
        <title>Genomic Encyclopedia of Type Strains, Phase IV (KMG-IV): sequencing the most valuable type-strain genomes for metagenomic binning, comparative biology and taxonomic classification.</title>
        <authorList>
            <person name="Goeker M."/>
        </authorList>
    </citation>
    <scope>NUCLEOTIDE SEQUENCE [LARGE SCALE GENOMIC DNA]</scope>
    <source>
        <strain evidence="4 5">DSM 1400</strain>
    </source>
</reference>
<dbReference type="Gene3D" id="3.40.50.1390">
    <property type="entry name" value="Resolvase, N-terminal catalytic domain"/>
    <property type="match status" value="1"/>
</dbReference>
<dbReference type="InterPro" id="IPR025827">
    <property type="entry name" value="Zn_ribbon_recom_dom"/>
</dbReference>
<feature type="domain" description="Recombinase" evidence="3">
    <location>
        <begin position="167"/>
        <end position="308"/>
    </location>
</feature>
<evidence type="ECO:0000259" key="3">
    <source>
        <dbReference type="PROSITE" id="PS51737"/>
    </source>
</evidence>
<accession>A0ABU0JMP7</accession>
<dbReference type="SUPFAM" id="SSF53041">
    <property type="entry name" value="Resolvase-like"/>
    <property type="match status" value="1"/>
</dbReference>
<dbReference type="InterPro" id="IPR036162">
    <property type="entry name" value="Resolvase-like_N_sf"/>
</dbReference>
<evidence type="ECO:0000259" key="2">
    <source>
        <dbReference type="PROSITE" id="PS51736"/>
    </source>
</evidence>
<dbReference type="PROSITE" id="PS51737">
    <property type="entry name" value="RECOMBINASE_DNA_BIND"/>
    <property type="match status" value="1"/>
</dbReference>
<dbReference type="Gene3D" id="3.90.1750.20">
    <property type="entry name" value="Putative Large Serine Recombinase, Chain B, Domain 2"/>
    <property type="match status" value="1"/>
</dbReference>
<dbReference type="InterPro" id="IPR011109">
    <property type="entry name" value="DNA_bind_recombinase_dom"/>
</dbReference>
<dbReference type="PROSITE" id="PS51736">
    <property type="entry name" value="RECOMBINASES_3"/>
    <property type="match status" value="1"/>
</dbReference>
<evidence type="ECO:0000256" key="1">
    <source>
        <dbReference type="SAM" id="Coils"/>
    </source>
</evidence>
<sequence length="516" mass="61000">MNKVWNVGIYVRVSTDKKVQSESIPSQIANLKKWLELKRKEDKNNKYNLIEIYKDKGVSGSTFDRESFQKLKQDIDDKRINMVLTRDLSRFSRNYILAGYYLEEYFKIKEVRFVSVLDNVDTENEFDDIIPFKNILNEMYIKDCSKRVKSALKERMIRGSSIASKPPYGYKFLEYYNGDVKTIKLVPANDETTEVVKEIFNLYLDGYGLTKIAECLNAQGIEPPSARLANFKNNLTTKWNKNTISSILKNPKYGGIMVQQRWKKVSYKAKKVKRTSKEEWVYGGEFKGIVDKETFYRVQKLIIKRGKNYRYKNGIVHPFSTVLKCNECGGKMTYRINYKGYKCTNSQRGGGICTAHSIKEEFLDQLIQIKLRESFYNKFNRENYYKKIDKVNLRSNLYRELMLIEKQLMKLEKSLEELYKDKVNGIITEKNFKKLLDKIQNNQSKMENKKNKIAEVINKNSNTDEIKKLYKYEIDKVLNVEEIDRSFVEYFIEKIVVIENKISREKALKIYFKFKK</sequence>
<feature type="domain" description="Resolvase/invertase-type recombinase catalytic" evidence="2">
    <location>
        <begin position="6"/>
        <end position="159"/>
    </location>
</feature>
<keyword evidence="5" id="KW-1185">Reference proteome</keyword>
<dbReference type="Proteomes" id="UP001224418">
    <property type="component" value="Unassembled WGS sequence"/>
</dbReference>
<keyword evidence="1" id="KW-0175">Coiled coil</keyword>
<dbReference type="RefSeq" id="WP_307354677.1">
    <property type="nucleotide sequence ID" value="NZ_BAAACJ010000024.1"/>
</dbReference>